<keyword evidence="2" id="KW-0732">Signal</keyword>
<keyword evidence="1" id="KW-0812">Transmembrane</keyword>
<proteinExistence type="predicted"/>
<gene>
    <name evidence="3" type="ORF">V1264_017425</name>
</gene>
<dbReference type="InterPro" id="IPR036179">
    <property type="entry name" value="Ig-like_dom_sf"/>
</dbReference>
<feature type="transmembrane region" description="Helical" evidence="1">
    <location>
        <begin position="155"/>
        <end position="178"/>
    </location>
</feature>
<evidence type="ECO:0000256" key="1">
    <source>
        <dbReference type="SAM" id="Phobius"/>
    </source>
</evidence>
<feature type="signal peptide" evidence="2">
    <location>
        <begin position="1"/>
        <end position="24"/>
    </location>
</feature>
<accession>A0AAN9BHC6</accession>
<dbReference type="EMBL" id="JBAMIC010000007">
    <property type="protein sequence ID" value="KAK7106133.1"/>
    <property type="molecule type" value="Genomic_DNA"/>
</dbReference>
<evidence type="ECO:0000313" key="3">
    <source>
        <dbReference type="EMBL" id="KAK7106133.1"/>
    </source>
</evidence>
<dbReference type="SUPFAM" id="SSF48726">
    <property type="entry name" value="Immunoglobulin"/>
    <property type="match status" value="1"/>
</dbReference>
<dbReference type="InterPro" id="IPR013783">
    <property type="entry name" value="Ig-like_fold"/>
</dbReference>
<sequence>MKTHCGPCCLMGLLFFAMSRTVSGQHEITCETPGTVTEGDPAYVTCNYNLDLYTERQDFYVYRFQDDGSLPVVISICSCEVADWKCDVDSAYGLQAKTISNEVTLEIERAQRVHAGGYFCKVFSNATLVYHNCSLGVKSRDEMNSTDDTIVPSSLLFYAVPAGVTMLFLVALAIFALIRRHRTSLAACPGETEGQLKAHLVDTDYLTQTA</sequence>
<evidence type="ECO:0000256" key="2">
    <source>
        <dbReference type="SAM" id="SignalP"/>
    </source>
</evidence>
<feature type="chain" id="PRO_5043034152" evidence="2">
    <location>
        <begin position="25"/>
        <end position="210"/>
    </location>
</feature>
<reference evidence="3 4" key="1">
    <citation type="submission" date="2024-02" db="EMBL/GenBank/DDBJ databases">
        <title>Chromosome-scale genome assembly of the rough periwinkle Littorina saxatilis.</title>
        <authorList>
            <person name="De Jode A."/>
            <person name="Faria R."/>
            <person name="Formenti G."/>
            <person name="Sims Y."/>
            <person name="Smith T.P."/>
            <person name="Tracey A."/>
            <person name="Wood J.M.D."/>
            <person name="Zagrodzka Z.B."/>
            <person name="Johannesson K."/>
            <person name="Butlin R.K."/>
            <person name="Leder E.H."/>
        </authorList>
    </citation>
    <scope>NUCLEOTIDE SEQUENCE [LARGE SCALE GENOMIC DNA]</scope>
    <source>
        <strain evidence="3">Snail1</strain>
        <tissue evidence="3">Muscle</tissue>
    </source>
</reference>
<protein>
    <submittedName>
        <fullName evidence="3">Uncharacterized protein</fullName>
    </submittedName>
</protein>
<keyword evidence="1" id="KW-1133">Transmembrane helix</keyword>
<organism evidence="3 4">
    <name type="scientific">Littorina saxatilis</name>
    <dbReference type="NCBI Taxonomy" id="31220"/>
    <lineage>
        <taxon>Eukaryota</taxon>
        <taxon>Metazoa</taxon>
        <taxon>Spiralia</taxon>
        <taxon>Lophotrochozoa</taxon>
        <taxon>Mollusca</taxon>
        <taxon>Gastropoda</taxon>
        <taxon>Caenogastropoda</taxon>
        <taxon>Littorinimorpha</taxon>
        <taxon>Littorinoidea</taxon>
        <taxon>Littorinidae</taxon>
        <taxon>Littorina</taxon>
    </lineage>
</organism>
<comment type="caution">
    <text evidence="3">The sequence shown here is derived from an EMBL/GenBank/DDBJ whole genome shotgun (WGS) entry which is preliminary data.</text>
</comment>
<dbReference type="AlphaFoldDB" id="A0AAN9BHC6"/>
<dbReference type="Proteomes" id="UP001374579">
    <property type="component" value="Unassembled WGS sequence"/>
</dbReference>
<evidence type="ECO:0000313" key="4">
    <source>
        <dbReference type="Proteomes" id="UP001374579"/>
    </source>
</evidence>
<keyword evidence="1" id="KW-0472">Membrane</keyword>
<name>A0AAN9BHC6_9CAEN</name>
<dbReference type="Gene3D" id="2.60.40.10">
    <property type="entry name" value="Immunoglobulins"/>
    <property type="match status" value="1"/>
</dbReference>
<keyword evidence="4" id="KW-1185">Reference proteome</keyword>